<sequence length="30" mass="3293">MVVSDQDLAHDGAEALPLPDGVKPGRYFMY</sequence>
<evidence type="ECO:0000313" key="1">
    <source>
        <dbReference type="EMBL" id="KKK88644.1"/>
    </source>
</evidence>
<feature type="non-terminal residue" evidence="1">
    <location>
        <position position="30"/>
    </location>
</feature>
<gene>
    <name evidence="1" type="ORF">LCGC14_2741100</name>
</gene>
<organism evidence="1">
    <name type="scientific">marine sediment metagenome</name>
    <dbReference type="NCBI Taxonomy" id="412755"/>
    <lineage>
        <taxon>unclassified sequences</taxon>
        <taxon>metagenomes</taxon>
        <taxon>ecological metagenomes</taxon>
    </lineage>
</organism>
<dbReference type="AlphaFoldDB" id="A0A0F9BDA4"/>
<dbReference type="EMBL" id="LAZR01049865">
    <property type="protein sequence ID" value="KKK88644.1"/>
    <property type="molecule type" value="Genomic_DNA"/>
</dbReference>
<dbReference type="Gene3D" id="3.40.50.150">
    <property type="entry name" value="Vaccinia Virus protein VP39"/>
    <property type="match status" value="1"/>
</dbReference>
<comment type="caution">
    <text evidence="1">The sequence shown here is derived from an EMBL/GenBank/DDBJ whole genome shotgun (WGS) entry which is preliminary data.</text>
</comment>
<accession>A0A0F9BDA4</accession>
<protein>
    <submittedName>
        <fullName evidence="1">Uncharacterized protein</fullName>
    </submittedName>
</protein>
<reference evidence="1" key="1">
    <citation type="journal article" date="2015" name="Nature">
        <title>Complex archaea that bridge the gap between prokaryotes and eukaryotes.</title>
        <authorList>
            <person name="Spang A."/>
            <person name="Saw J.H."/>
            <person name="Jorgensen S.L."/>
            <person name="Zaremba-Niedzwiedzka K."/>
            <person name="Martijn J."/>
            <person name="Lind A.E."/>
            <person name="van Eijk R."/>
            <person name="Schleper C."/>
            <person name="Guy L."/>
            <person name="Ettema T.J."/>
        </authorList>
    </citation>
    <scope>NUCLEOTIDE SEQUENCE</scope>
</reference>
<proteinExistence type="predicted"/>
<name>A0A0F9BDA4_9ZZZZ</name>
<dbReference type="InterPro" id="IPR029063">
    <property type="entry name" value="SAM-dependent_MTases_sf"/>
</dbReference>